<name>A0A1F2Q4J1_RHOER</name>
<organism evidence="1 2">
    <name type="scientific">Rhodococcus erythropolis</name>
    <name type="common">Arthrobacter picolinophilus</name>
    <dbReference type="NCBI Taxonomy" id="1833"/>
    <lineage>
        <taxon>Bacteria</taxon>
        <taxon>Bacillati</taxon>
        <taxon>Actinomycetota</taxon>
        <taxon>Actinomycetes</taxon>
        <taxon>Mycobacteriales</taxon>
        <taxon>Nocardiaceae</taxon>
        <taxon>Rhodococcus</taxon>
        <taxon>Rhodococcus erythropolis group</taxon>
    </lineage>
</organism>
<dbReference type="AlphaFoldDB" id="A0A1F2Q4J1"/>
<dbReference type="EMBL" id="CP050124">
    <property type="protein sequence ID" value="QIP40179.1"/>
    <property type="molecule type" value="Genomic_DNA"/>
</dbReference>
<evidence type="ECO:0000313" key="2">
    <source>
        <dbReference type="Proteomes" id="UP000502345"/>
    </source>
</evidence>
<proteinExistence type="predicted"/>
<accession>A0A1F2Q4J1</accession>
<dbReference type="Proteomes" id="UP000502345">
    <property type="component" value="Chromosome"/>
</dbReference>
<gene>
    <name evidence="1" type="ORF">G9444_2935</name>
</gene>
<evidence type="ECO:0000313" key="1">
    <source>
        <dbReference type="EMBL" id="QIP40179.1"/>
    </source>
</evidence>
<sequence>MNLVAVLGVVNSLVTLGFANTVATFGGFLTNVNIQTIY</sequence>
<protein>
    <submittedName>
        <fullName evidence="1">Uncharacterized protein</fullName>
    </submittedName>
</protein>
<reference evidence="1 2" key="1">
    <citation type="submission" date="2020-03" db="EMBL/GenBank/DDBJ databases">
        <title>Screen low temperature-resistant strains for efficient degradation of petroleum hydrocarbons under the low temperature.</title>
        <authorList>
            <person name="Wang Y."/>
            <person name="Chen J."/>
        </authorList>
    </citation>
    <scope>NUCLEOTIDE SEQUENCE [LARGE SCALE GENOMIC DNA]</scope>
    <source>
        <strain evidence="1 2">KB1</strain>
    </source>
</reference>